<dbReference type="GO" id="GO:0005524">
    <property type="term" value="F:ATP binding"/>
    <property type="evidence" value="ECO:0007669"/>
    <property type="project" value="UniProtKB-UniRule"/>
</dbReference>
<dbReference type="NCBIfam" id="TIGR02348">
    <property type="entry name" value="GroEL"/>
    <property type="match status" value="1"/>
</dbReference>
<keyword evidence="6" id="KW-0963">Cytoplasm</keyword>
<dbReference type="EC" id="5.6.1.7" evidence="6"/>
<feature type="binding site" evidence="6">
    <location>
        <position position="445"/>
    </location>
    <ligand>
        <name>ATP</name>
        <dbReference type="ChEBI" id="CHEBI:30616"/>
    </ligand>
</feature>
<evidence type="ECO:0000313" key="9">
    <source>
        <dbReference type="EMBL" id="EGF24386.1"/>
    </source>
</evidence>
<evidence type="ECO:0000256" key="5">
    <source>
        <dbReference type="ARBA" id="ARBA00023235"/>
    </source>
</evidence>
<dbReference type="AlphaFoldDB" id="F2B134"/>
<dbReference type="InterPro" id="IPR001844">
    <property type="entry name" value="Cpn60/GroEL"/>
</dbReference>
<dbReference type="InterPro" id="IPR018370">
    <property type="entry name" value="Chaperonin_Cpn60_CS"/>
</dbReference>
<evidence type="ECO:0000256" key="7">
    <source>
        <dbReference type="RuleBase" id="RU000418"/>
    </source>
</evidence>
<dbReference type="CDD" id="cd03344">
    <property type="entry name" value="GroEL"/>
    <property type="match status" value="1"/>
</dbReference>
<comment type="function">
    <text evidence="6 8">Together with its co-chaperonin GroES, plays an essential role in assisting protein folding. The GroEL-GroES system forms a nano-cage that allows encapsulation of the non-native substrate proteins and provides a physical environment optimized to promote and accelerate protein folding.</text>
</comment>
<keyword evidence="4 6" id="KW-0143">Chaperone</keyword>
<gene>
    <name evidence="6" type="primary">groEL</name>
    <name evidence="6" type="synonym">groL</name>
    <name evidence="9" type="ORF">RBWH47_02931</name>
</gene>
<feature type="binding site" evidence="6">
    <location>
        <begin position="60"/>
        <end position="63"/>
    </location>
    <ligand>
        <name>ATP</name>
        <dbReference type="ChEBI" id="CHEBI:30616"/>
    </ligand>
</feature>
<dbReference type="NCBIfam" id="NF009489">
    <property type="entry name" value="PRK12851.1"/>
    <property type="match status" value="1"/>
</dbReference>
<name>F2B134_RHOBT</name>
<dbReference type="GO" id="GO:0051082">
    <property type="term" value="F:unfolded protein binding"/>
    <property type="evidence" value="ECO:0007669"/>
    <property type="project" value="UniProtKB-UniRule"/>
</dbReference>
<sequence length="554" mass="59739">MRTHDHVDTVRRNPTGILTTVTNTSQPRRIPMSQTILFDHEASEAIRRGVHTLASTVKRTLGPRGRNVLLGRSHGSPIATKDGVTVAKEIELEDPFENIGAKMVRDVAAKTNDVAGDGTTTATVLAEAIFNEGLRAVAAGVRPIMMKNGMERAVKDIVANLKNASVPIKGKDDLLRVATIAANNDANVGEIIAEALEKVGNDGVVILEDGQSTATELEIVEGMQFDSGYLSPYFITDVAKMECVLENPCILVCEQKVSRIQDMLPLLEKVVELGRPLLIISENVEGEALSTLVINSLRGTFTCCAVKSPGYGDRRRAMLQDIAAVVGGKAVMENLGIKLESVVVDDLGSASRVIVDKAHTTIIQGGGMKTAIESRVAQIRVERERSTSEYDNEKLDERIARMTSGVATIRLGGFTESEVKERKFLYEDAINAAKAAADEGIVVGGGVALLRASLKCKPREMDDDELAGYTIILKACRWPIRCIADNAGRDGRMVCEKVVEMQGAMGYNAQTDAYEDLIEAGVIDPTKVVRSEIENAASVAALLLTTQALLAQKR</sequence>
<dbReference type="PATRIC" id="fig|991778.3.peg.6035"/>
<comment type="caution">
    <text evidence="9">The sequence shown here is derived from an EMBL/GenBank/DDBJ whole genome shotgun (WGS) entry which is preliminary data.</text>
</comment>
<dbReference type="PANTHER" id="PTHR45633">
    <property type="entry name" value="60 KDA HEAT SHOCK PROTEIN, MITOCHONDRIAL"/>
    <property type="match status" value="1"/>
</dbReference>
<dbReference type="PROSITE" id="PS00296">
    <property type="entry name" value="CHAPERONINS_CPN60"/>
    <property type="match status" value="1"/>
</dbReference>
<dbReference type="InterPro" id="IPR027409">
    <property type="entry name" value="GroEL-like_apical_dom_sf"/>
</dbReference>
<accession>F2B134</accession>
<dbReference type="GO" id="GO:0140662">
    <property type="term" value="F:ATP-dependent protein folding chaperone"/>
    <property type="evidence" value="ECO:0007669"/>
    <property type="project" value="InterPro"/>
</dbReference>
<evidence type="ECO:0000256" key="1">
    <source>
        <dbReference type="ARBA" id="ARBA00006607"/>
    </source>
</evidence>
<dbReference type="SUPFAM" id="SSF48592">
    <property type="entry name" value="GroEL equatorial domain-like"/>
    <property type="match status" value="1"/>
</dbReference>
<comment type="similarity">
    <text evidence="1 6 7">Belongs to the chaperonin (HSP60) family.</text>
</comment>
<organism evidence="9 10">
    <name type="scientific">Rhodopirellula baltica WH47</name>
    <dbReference type="NCBI Taxonomy" id="991778"/>
    <lineage>
        <taxon>Bacteria</taxon>
        <taxon>Pseudomonadati</taxon>
        <taxon>Planctomycetota</taxon>
        <taxon>Planctomycetia</taxon>
        <taxon>Pirellulales</taxon>
        <taxon>Pirellulaceae</taxon>
        <taxon>Rhodopirellula</taxon>
    </lineage>
</organism>
<dbReference type="FunFam" id="3.50.7.10:FF:000001">
    <property type="entry name" value="60 kDa chaperonin"/>
    <property type="match status" value="1"/>
</dbReference>
<dbReference type="Pfam" id="PF00118">
    <property type="entry name" value="Cpn60_TCP1"/>
    <property type="match status" value="1"/>
</dbReference>
<dbReference type="SUPFAM" id="SSF54849">
    <property type="entry name" value="GroEL-intermediate domain like"/>
    <property type="match status" value="1"/>
</dbReference>
<evidence type="ECO:0000256" key="2">
    <source>
        <dbReference type="ARBA" id="ARBA00022741"/>
    </source>
</evidence>
<reference evidence="9 10" key="1">
    <citation type="journal article" date="2013" name="Mar. Genomics">
        <title>Expression of sulfatases in Rhodopirellula baltica and the diversity of sulfatases in the genus Rhodopirellula.</title>
        <authorList>
            <person name="Wegner C.E."/>
            <person name="Richter-Heitmann T."/>
            <person name="Klindworth A."/>
            <person name="Klockow C."/>
            <person name="Richter M."/>
            <person name="Achstetter T."/>
            <person name="Glockner F.O."/>
            <person name="Harder J."/>
        </authorList>
    </citation>
    <scope>NUCLEOTIDE SEQUENCE [LARGE SCALE GENOMIC DNA]</scope>
    <source>
        <strain evidence="9 10">WH47</strain>
    </source>
</reference>
<dbReference type="PRINTS" id="PR00298">
    <property type="entry name" value="CHAPERONIN60"/>
</dbReference>
<dbReference type="Gene3D" id="3.50.7.10">
    <property type="entry name" value="GroEL"/>
    <property type="match status" value="1"/>
</dbReference>
<proteinExistence type="inferred from homology"/>
<keyword evidence="5 6" id="KW-0413">Isomerase</keyword>
<keyword evidence="2 6" id="KW-0547">Nucleotide-binding</keyword>
<keyword evidence="3 6" id="KW-0067">ATP-binding</keyword>
<dbReference type="SUPFAM" id="SSF52029">
    <property type="entry name" value="GroEL apical domain-like"/>
    <property type="match status" value="1"/>
</dbReference>
<dbReference type="NCBIfam" id="NF009488">
    <property type="entry name" value="PRK12850.1"/>
    <property type="match status" value="1"/>
</dbReference>
<evidence type="ECO:0000256" key="6">
    <source>
        <dbReference type="HAMAP-Rule" id="MF_00600"/>
    </source>
</evidence>
<evidence type="ECO:0000256" key="8">
    <source>
        <dbReference type="RuleBase" id="RU000419"/>
    </source>
</evidence>
<dbReference type="GO" id="GO:0042026">
    <property type="term" value="P:protein refolding"/>
    <property type="evidence" value="ECO:0007669"/>
    <property type="project" value="UniProtKB-UniRule"/>
</dbReference>
<dbReference type="InterPro" id="IPR027413">
    <property type="entry name" value="GROEL-like_equatorial_sf"/>
</dbReference>
<dbReference type="Gene3D" id="3.30.260.10">
    <property type="entry name" value="TCP-1-like chaperonin intermediate domain"/>
    <property type="match status" value="1"/>
</dbReference>
<dbReference type="HAMAP" id="MF_00600">
    <property type="entry name" value="CH60"/>
    <property type="match status" value="1"/>
</dbReference>
<feature type="binding site" evidence="6">
    <location>
        <begin position="117"/>
        <end position="121"/>
    </location>
    <ligand>
        <name>ATP</name>
        <dbReference type="ChEBI" id="CHEBI:30616"/>
    </ligand>
</feature>
<dbReference type="NCBIfam" id="NF000592">
    <property type="entry name" value="PRK00013.1"/>
    <property type="match status" value="1"/>
</dbReference>
<protein>
    <recommendedName>
        <fullName evidence="6">Chaperonin GroEL</fullName>
        <ecNumber evidence="6">5.6.1.7</ecNumber>
    </recommendedName>
    <alternativeName>
        <fullName evidence="6">60 kDa chaperonin</fullName>
    </alternativeName>
    <alternativeName>
        <fullName evidence="6">Chaperonin-60</fullName>
        <shortName evidence="6">Cpn60</shortName>
    </alternativeName>
</protein>
<dbReference type="Proteomes" id="UP000006222">
    <property type="component" value="Unassembled WGS sequence"/>
</dbReference>
<dbReference type="GO" id="GO:0016853">
    <property type="term" value="F:isomerase activity"/>
    <property type="evidence" value="ECO:0007669"/>
    <property type="project" value="UniProtKB-KW"/>
</dbReference>
<dbReference type="InterPro" id="IPR002423">
    <property type="entry name" value="Cpn60/GroEL/TCP-1"/>
</dbReference>
<comment type="subcellular location">
    <subcellularLocation>
        <location evidence="6">Cytoplasm</location>
    </subcellularLocation>
</comment>
<dbReference type="GO" id="GO:0005737">
    <property type="term" value="C:cytoplasm"/>
    <property type="evidence" value="ECO:0007669"/>
    <property type="project" value="UniProtKB-SubCell"/>
</dbReference>
<comment type="caution">
    <text evidence="6">Lacks conserved residue(s) required for the propagation of feature annotation.</text>
</comment>
<comment type="subunit">
    <text evidence="6 8">Forms a cylinder of 14 subunits composed of two heptameric rings stacked back-to-back. Interacts with the co-chaperonin GroES.</text>
</comment>
<dbReference type="NCBIfam" id="NF009487">
    <property type="entry name" value="PRK12849.1"/>
    <property type="match status" value="1"/>
</dbReference>
<evidence type="ECO:0000256" key="4">
    <source>
        <dbReference type="ARBA" id="ARBA00023186"/>
    </source>
</evidence>
<feature type="binding site" evidence="6">
    <location>
        <position position="81"/>
    </location>
    <ligand>
        <name>ATP</name>
        <dbReference type="ChEBI" id="CHEBI:30616"/>
    </ligand>
</feature>
<dbReference type="InterPro" id="IPR027410">
    <property type="entry name" value="TCP-1-like_intermed_sf"/>
</dbReference>
<feature type="binding site" evidence="6">
    <location>
        <position position="524"/>
    </location>
    <ligand>
        <name>ATP</name>
        <dbReference type="ChEBI" id="CHEBI:30616"/>
    </ligand>
</feature>
<evidence type="ECO:0000256" key="3">
    <source>
        <dbReference type="ARBA" id="ARBA00022840"/>
    </source>
</evidence>
<dbReference type="EMBL" id="AFAR01000293">
    <property type="protein sequence ID" value="EGF24386.1"/>
    <property type="molecule type" value="Genomic_DNA"/>
</dbReference>
<dbReference type="Gene3D" id="1.10.560.10">
    <property type="entry name" value="GroEL-like equatorial domain"/>
    <property type="match status" value="1"/>
</dbReference>
<evidence type="ECO:0000313" key="10">
    <source>
        <dbReference type="Proteomes" id="UP000006222"/>
    </source>
</evidence>